<dbReference type="Gene3D" id="2.60.40.820">
    <property type="entry name" value="Transcription factor, T-box"/>
    <property type="match status" value="1"/>
</dbReference>
<feature type="compositionally biased region" description="Polar residues" evidence="6">
    <location>
        <begin position="262"/>
        <end position="274"/>
    </location>
</feature>
<dbReference type="SUPFAM" id="SSF49417">
    <property type="entry name" value="p53-like transcription factors"/>
    <property type="match status" value="1"/>
</dbReference>
<keyword evidence="3" id="KW-0804">Transcription</keyword>
<feature type="compositionally biased region" description="Basic and acidic residues" evidence="6">
    <location>
        <begin position="753"/>
        <end position="773"/>
    </location>
</feature>
<dbReference type="EMBL" id="BMAT01005044">
    <property type="protein sequence ID" value="GFR86002.1"/>
    <property type="molecule type" value="Genomic_DNA"/>
</dbReference>
<dbReference type="GO" id="GO:0000785">
    <property type="term" value="C:chromatin"/>
    <property type="evidence" value="ECO:0007669"/>
    <property type="project" value="TreeGrafter"/>
</dbReference>
<comment type="caution">
    <text evidence="5">Lacks conserved residue(s) required for the propagation of feature annotation.</text>
</comment>
<keyword evidence="9" id="KW-1185">Reference proteome</keyword>
<evidence type="ECO:0000256" key="2">
    <source>
        <dbReference type="ARBA" id="ARBA00023125"/>
    </source>
</evidence>
<proteinExistence type="predicted"/>
<keyword evidence="2 5" id="KW-0238">DNA-binding</keyword>
<feature type="region of interest" description="Disordered" evidence="6">
    <location>
        <begin position="546"/>
        <end position="566"/>
    </location>
</feature>
<feature type="compositionally biased region" description="Basic and acidic residues" evidence="6">
    <location>
        <begin position="820"/>
        <end position="834"/>
    </location>
</feature>
<feature type="compositionally biased region" description="Basic and acidic residues" evidence="6">
    <location>
        <begin position="130"/>
        <end position="163"/>
    </location>
</feature>
<accession>A0AAV4GJU8</accession>
<protein>
    <submittedName>
        <fullName evidence="8">T-box transcription factor TBX2</fullName>
    </submittedName>
</protein>
<evidence type="ECO:0000259" key="7">
    <source>
        <dbReference type="PROSITE" id="PS50252"/>
    </source>
</evidence>
<keyword evidence="4 5" id="KW-0539">Nucleus</keyword>
<dbReference type="InterPro" id="IPR008967">
    <property type="entry name" value="p53-like_TF_DNA-bd_sf"/>
</dbReference>
<dbReference type="GO" id="GO:0000978">
    <property type="term" value="F:RNA polymerase II cis-regulatory region sequence-specific DNA binding"/>
    <property type="evidence" value="ECO:0007669"/>
    <property type="project" value="InterPro"/>
</dbReference>
<evidence type="ECO:0000313" key="9">
    <source>
        <dbReference type="Proteomes" id="UP000762676"/>
    </source>
</evidence>
<gene>
    <name evidence="8" type="ORF">ElyMa_002455100</name>
</gene>
<feature type="compositionally biased region" description="Polar residues" evidence="6">
    <location>
        <begin position="808"/>
        <end position="819"/>
    </location>
</feature>
<dbReference type="AlphaFoldDB" id="A0AAV4GJU8"/>
<feature type="compositionally biased region" description="Basic and acidic residues" evidence="6">
    <location>
        <begin position="701"/>
        <end position="718"/>
    </location>
</feature>
<dbReference type="GO" id="GO:0045893">
    <property type="term" value="P:positive regulation of DNA-templated transcription"/>
    <property type="evidence" value="ECO:0007669"/>
    <property type="project" value="InterPro"/>
</dbReference>
<dbReference type="InterPro" id="IPR001699">
    <property type="entry name" value="TF_T-box"/>
</dbReference>
<keyword evidence="1" id="KW-0805">Transcription regulation</keyword>
<dbReference type="SMART" id="SM00425">
    <property type="entry name" value="TBOX"/>
    <property type="match status" value="1"/>
</dbReference>
<name>A0AAV4GJU8_9GAST</name>
<evidence type="ECO:0000256" key="4">
    <source>
        <dbReference type="ARBA" id="ARBA00023242"/>
    </source>
</evidence>
<organism evidence="8 9">
    <name type="scientific">Elysia marginata</name>
    <dbReference type="NCBI Taxonomy" id="1093978"/>
    <lineage>
        <taxon>Eukaryota</taxon>
        <taxon>Metazoa</taxon>
        <taxon>Spiralia</taxon>
        <taxon>Lophotrochozoa</taxon>
        <taxon>Mollusca</taxon>
        <taxon>Gastropoda</taxon>
        <taxon>Heterobranchia</taxon>
        <taxon>Euthyneura</taxon>
        <taxon>Panpulmonata</taxon>
        <taxon>Sacoglossa</taxon>
        <taxon>Placobranchoidea</taxon>
        <taxon>Plakobranchidae</taxon>
        <taxon>Elysia</taxon>
    </lineage>
</organism>
<dbReference type="PANTHER" id="PTHR11267:SF198">
    <property type="entry name" value="T-BOX TRANSCRIPTION FACTOR TBX6L"/>
    <property type="match status" value="1"/>
</dbReference>
<dbReference type="InterPro" id="IPR036960">
    <property type="entry name" value="T-box_sf"/>
</dbReference>
<comment type="subcellular location">
    <subcellularLocation>
        <location evidence="5">Nucleus</location>
    </subcellularLocation>
</comment>
<evidence type="ECO:0000256" key="3">
    <source>
        <dbReference type="ARBA" id="ARBA00023163"/>
    </source>
</evidence>
<feature type="compositionally biased region" description="Polar residues" evidence="6">
    <location>
        <begin position="843"/>
        <end position="852"/>
    </location>
</feature>
<feature type="compositionally biased region" description="Basic and acidic residues" evidence="6">
    <location>
        <begin position="275"/>
        <end position="292"/>
    </location>
</feature>
<evidence type="ECO:0000256" key="5">
    <source>
        <dbReference type="PROSITE-ProRule" id="PRU00201"/>
    </source>
</evidence>
<dbReference type="GO" id="GO:0000981">
    <property type="term" value="F:DNA-binding transcription factor activity, RNA polymerase II-specific"/>
    <property type="evidence" value="ECO:0007669"/>
    <property type="project" value="TreeGrafter"/>
</dbReference>
<evidence type="ECO:0000256" key="6">
    <source>
        <dbReference type="SAM" id="MobiDB-lite"/>
    </source>
</evidence>
<dbReference type="PANTHER" id="PTHR11267">
    <property type="entry name" value="T-BOX PROTEIN-RELATED"/>
    <property type="match status" value="1"/>
</dbReference>
<dbReference type="Pfam" id="PF00907">
    <property type="entry name" value="T-box"/>
    <property type="match status" value="1"/>
</dbReference>
<feature type="region of interest" description="Disordered" evidence="6">
    <location>
        <begin position="604"/>
        <end position="647"/>
    </location>
</feature>
<feature type="compositionally biased region" description="Polar residues" evidence="6">
    <location>
        <begin position="621"/>
        <end position="638"/>
    </location>
</feature>
<evidence type="ECO:0000256" key="1">
    <source>
        <dbReference type="ARBA" id="ARBA00023015"/>
    </source>
</evidence>
<dbReference type="PROSITE" id="PS50252">
    <property type="entry name" value="TBOX_3"/>
    <property type="match status" value="1"/>
</dbReference>
<dbReference type="Proteomes" id="UP000762676">
    <property type="component" value="Unassembled WGS sequence"/>
</dbReference>
<feature type="domain" description="T-box" evidence="7">
    <location>
        <begin position="1"/>
        <end position="102"/>
    </location>
</feature>
<feature type="region of interest" description="Disordered" evidence="6">
    <location>
        <begin position="673"/>
        <end position="864"/>
    </location>
</feature>
<feature type="compositionally biased region" description="Basic and acidic residues" evidence="6">
    <location>
        <begin position="300"/>
        <end position="331"/>
    </location>
</feature>
<feature type="region of interest" description="Disordered" evidence="6">
    <location>
        <begin position="94"/>
        <end position="344"/>
    </location>
</feature>
<reference evidence="8 9" key="1">
    <citation type="journal article" date="2021" name="Elife">
        <title>Chloroplast acquisition without the gene transfer in kleptoplastic sea slugs, Plakobranchus ocellatus.</title>
        <authorList>
            <person name="Maeda T."/>
            <person name="Takahashi S."/>
            <person name="Yoshida T."/>
            <person name="Shimamura S."/>
            <person name="Takaki Y."/>
            <person name="Nagai Y."/>
            <person name="Toyoda A."/>
            <person name="Suzuki Y."/>
            <person name="Arimoto A."/>
            <person name="Ishii H."/>
            <person name="Satoh N."/>
            <person name="Nishiyama T."/>
            <person name="Hasebe M."/>
            <person name="Maruyama T."/>
            <person name="Minagawa J."/>
            <person name="Obokata J."/>
            <person name="Shigenobu S."/>
        </authorList>
    </citation>
    <scope>NUCLEOTIDE SEQUENCE [LARGE SCALE GENOMIC DNA]</scope>
</reference>
<sequence>MKVEKSVDNSEASSNLMEAYRFRFGGCHVSTQRHLLTILNSMHKYQPRLHVVRTQDFMALPFVEWKTLAFEETVFIAVTAYQNEKITQLKIDNNPFAKGFRDSGGGKREKKRLAAHNSDHESYSSLNKQRRCDEDDDNVFHSKASRDDHRETNRSNSRPRDGNESDEDLDSRKNCGESGGHSRVGEEEDEDLCTDIDVDESDDDDNEANSRTGVRLDRGSEICEETTLGVMSTSHSSDAPHPNATFPHEDAKTPVPRRLSQDKNSTNGPLSFSLDNRENRQESNLDIERPNNEEYPQEGQYRKDPITPPKEESPRTVYNRDESPSKDKDHPANLTQSRLTPEPVEAGEVVAHRNIFHSGSKPPSKYASEASMDFTSDRHRNAIKDSFTHNGPYTASHRQLLENMAGLGSHITAPGNTHLYNPAFLYPGLLGGTGFFSSVSPAASRLFGPASSGFPSLPFQFPSMPLLASPPSGLPSLSSSSSSYKNIQGEVENFKLGQSALPFYLSMKQHQNNPFLNPDATSPTDGPLYPRIPFNLEAAATSRLPTHPGFSRYSQHSPAAATGTPPGAVAAAAAAKAAADAAAAAAAAAAAMSAGKISVHSASSRTSSDLESPKHHALPSGSLQTLAPSKSALSPTQNHSHLSHHKLASKLCSPHHRNFVGDSLSENISKTKNFHQVKRERPISPVTDNTKEPPFLSSPFEKSKPDRPKTPSRFDRDQSGSPIPELTDTLSSESKKSLHLPLSDSKSGTTCINRDRSNNESLSIKKEPKMELKPKKKSFSISSLIKTETDPPSPKTYEEKTFLPHGKSYQNTSKSSYFHSHPESSQENALDSKTDFQPGHTLSHFQGGSHISSEGDYPQPPDHKTYYDQQQLLLSHPSLHQHHHFHHHFYRHQLMLAEENVMQQQPSPIKMQNRNESTPSKLRASSPFSSKINEEDYLQNHRSLVLPSDYDNTKIMDFRRHSVVKTPTKTDVSLSTSKSVTDQTTLTSHCHPPSPGKYQLFTDKGLNKSLTSGNQIENMEMMLHGLKPKMYNRCKEEGAS</sequence>
<dbReference type="InterPro" id="IPR046360">
    <property type="entry name" value="T-box_DNA-bd"/>
</dbReference>
<dbReference type="GO" id="GO:0001708">
    <property type="term" value="P:cell fate specification"/>
    <property type="evidence" value="ECO:0007669"/>
    <property type="project" value="TreeGrafter"/>
</dbReference>
<feature type="compositionally biased region" description="Acidic residues" evidence="6">
    <location>
        <begin position="186"/>
        <end position="207"/>
    </location>
</feature>
<dbReference type="GO" id="GO:0005634">
    <property type="term" value="C:nucleus"/>
    <property type="evidence" value="ECO:0007669"/>
    <property type="project" value="UniProtKB-SubCell"/>
</dbReference>
<dbReference type="PRINTS" id="PR00937">
    <property type="entry name" value="TBOX"/>
</dbReference>
<comment type="caution">
    <text evidence="8">The sequence shown here is derived from an EMBL/GenBank/DDBJ whole genome shotgun (WGS) entry which is preliminary data.</text>
</comment>
<evidence type="ECO:0000313" key="8">
    <source>
        <dbReference type="EMBL" id="GFR86002.1"/>
    </source>
</evidence>